<evidence type="ECO:0000256" key="1">
    <source>
        <dbReference type="ARBA" id="ARBA00004906"/>
    </source>
</evidence>
<dbReference type="PANTHER" id="PTHR22770">
    <property type="entry name" value="UBIQUITIN CONJUGATING ENZYME 7 INTERACTING PROTEIN-RELATED"/>
    <property type="match status" value="1"/>
</dbReference>
<feature type="region of interest" description="Disordered" evidence="6">
    <location>
        <begin position="1"/>
        <end position="27"/>
    </location>
</feature>
<evidence type="ECO:0000313" key="8">
    <source>
        <dbReference type="Proteomes" id="UP000886523"/>
    </source>
</evidence>
<feature type="region of interest" description="Disordered" evidence="6">
    <location>
        <begin position="222"/>
        <end position="253"/>
    </location>
</feature>
<keyword evidence="4" id="KW-0833">Ubl conjugation pathway</keyword>
<reference evidence="7" key="1">
    <citation type="journal article" date="2020" name="Nat. Commun.">
        <title>Large-scale genome sequencing of mycorrhizal fungi provides insights into the early evolution of symbiotic traits.</title>
        <authorList>
            <person name="Miyauchi S."/>
            <person name="Kiss E."/>
            <person name="Kuo A."/>
            <person name="Drula E."/>
            <person name="Kohler A."/>
            <person name="Sanchez-Garcia M."/>
            <person name="Morin E."/>
            <person name="Andreopoulos B."/>
            <person name="Barry K.W."/>
            <person name="Bonito G."/>
            <person name="Buee M."/>
            <person name="Carver A."/>
            <person name="Chen C."/>
            <person name="Cichocki N."/>
            <person name="Clum A."/>
            <person name="Culley D."/>
            <person name="Crous P.W."/>
            <person name="Fauchery L."/>
            <person name="Girlanda M."/>
            <person name="Hayes R.D."/>
            <person name="Keri Z."/>
            <person name="LaButti K."/>
            <person name="Lipzen A."/>
            <person name="Lombard V."/>
            <person name="Magnuson J."/>
            <person name="Maillard F."/>
            <person name="Murat C."/>
            <person name="Nolan M."/>
            <person name="Ohm R.A."/>
            <person name="Pangilinan J."/>
            <person name="Pereira M.F."/>
            <person name="Perotto S."/>
            <person name="Peter M."/>
            <person name="Pfister S."/>
            <person name="Riley R."/>
            <person name="Sitrit Y."/>
            <person name="Stielow J.B."/>
            <person name="Szollosi G."/>
            <person name="Zifcakova L."/>
            <person name="Stursova M."/>
            <person name="Spatafora J.W."/>
            <person name="Tedersoo L."/>
            <person name="Vaario L.M."/>
            <person name="Yamada A."/>
            <person name="Yan M."/>
            <person name="Wang P."/>
            <person name="Xu J."/>
            <person name="Bruns T."/>
            <person name="Baldrian P."/>
            <person name="Vilgalys R."/>
            <person name="Dunand C."/>
            <person name="Henrissat B."/>
            <person name="Grigoriev I.V."/>
            <person name="Hibbett D."/>
            <person name="Nagy L.G."/>
            <person name="Martin F.M."/>
        </authorList>
    </citation>
    <scope>NUCLEOTIDE SEQUENCE</scope>
    <source>
        <strain evidence="7">UP504</strain>
    </source>
</reference>
<dbReference type="OrthoDB" id="10009520at2759"/>
<feature type="region of interest" description="Disordered" evidence="6">
    <location>
        <begin position="58"/>
        <end position="106"/>
    </location>
</feature>
<name>A0A9P6AIJ4_9AGAM</name>
<gene>
    <name evidence="7" type="ORF">BS47DRAFT_1399698</name>
</gene>
<dbReference type="PANTHER" id="PTHR22770:SF47">
    <property type="entry name" value="E3 UBIQUITIN-PROTEIN LIGASE RNF216"/>
    <property type="match status" value="1"/>
</dbReference>
<accession>A0A9P6AIJ4</accession>
<dbReference type="EMBL" id="MU129120">
    <property type="protein sequence ID" value="KAF9506192.1"/>
    <property type="molecule type" value="Genomic_DNA"/>
</dbReference>
<evidence type="ECO:0008006" key="9">
    <source>
        <dbReference type="Google" id="ProtNLM"/>
    </source>
</evidence>
<dbReference type="InterPro" id="IPR047545">
    <property type="entry name" value="BRcat_RBR_RNF216"/>
</dbReference>
<keyword evidence="2" id="KW-0479">Metal-binding</keyword>
<dbReference type="InterPro" id="IPR051628">
    <property type="entry name" value="LUBAC_E3_Ligases"/>
</dbReference>
<evidence type="ECO:0000256" key="6">
    <source>
        <dbReference type="SAM" id="MobiDB-lite"/>
    </source>
</evidence>
<evidence type="ECO:0000256" key="3">
    <source>
        <dbReference type="ARBA" id="ARBA00022771"/>
    </source>
</evidence>
<keyword evidence="8" id="KW-1185">Reference proteome</keyword>
<comment type="pathway">
    <text evidence="1">Protein modification; protein ubiquitination.</text>
</comment>
<feature type="compositionally biased region" description="Low complexity" evidence="6">
    <location>
        <begin position="78"/>
        <end position="92"/>
    </location>
</feature>
<proteinExistence type="predicted"/>
<evidence type="ECO:0000313" key="7">
    <source>
        <dbReference type="EMBL" id="KAF9506192.1"/>
    </source>
</evidence>
<keyword evidence="5" id="KW-0862">Zinc</keyword>
<evidence type="ECO:0000256" key="5">
    <source>
        <dbReference type="ARBA" id="ARBA00022833"/>
    </source>
</evidence>
<dbReference type="Proteomes" id="UP000886523">
    <property type="component" value="Unassembled WGS sequence"/>
</dbReference>
<feature type="compositionally biased region" description="Polar residues" evidence="6">
    <location>
        <begin position="1"/>
        <end position="25"/>
    </location>
</feature>
<dbReference type="CDD" id="cd20339">
    <property type="entry name" value="BRcat_RBR_RNF216"/>
    <property type="match status" value="1"/>
</dbReference>
<keyword evidence="3" id="KW-0863">Zinc-finger</keyword>
<dbReference type="GO" id="GO:0008270">
    <property type="term" value="F:zinc ion binding"/>
    <property type="evidence" value="ECO:0007669"/>
    <property type="project" value="UniProtKB-KW"/>
</dbReference>
<evidence type="ECO:0000256" key="4">
    <source>
        <dbReference type="ARBA" id="ARBA00022786"/>
    </source>
</evidence>
<organism evidence="7 8">
    <name type="scientific">Hydnum rufescens UP504</name>
    <dbReference type="NCBI Taxonomy" id="1448309"/>
    <lineage>
        <taxon>Eukaryota</taxon>
        <taxon>Fungi</taxon>
        <taxon>Dikarya</taxon>
        <taxon>Basidiomycota</taxon>
        <taxon>Agaricomycotina</taxon>
        <taxon>Agaricomycetes</taxon>
        <taxon>Cantharellales</taxon>
        <taxon>Hydnaceae</taxon>
        <taxon>Hydnum</taxon>
    </lineage>
</organism>
<protein>
    <recommendedName>
        <fullName evidence="9">RING-type domain-containing protein</fullName>
    </recommendedName>
</protein>
<dbReference type="AlphaFoldDB" id="A0A9P6AIJ4"/>
<sequence length="733" mass="81902">MSTVIDLSRSSPTEDSSRTSLQQHVSPARLVRLNPYASEVISLSDSDESDSDIILQKMQNAGRPKRVHLQSRAEGPVAGPSRSAASGTASSTRHSDTDFSRRDPASSGMENVFLVDVVPYAKGQSFQKPKRHQDDALSRAPSVPPDIIEVSHASVAAVQSQERVLNSDKVAPSPHLDPIDRIVAQVLEIIPDVSPPHALSLAQKYYSDYQSTTHETIVHALLEDPNYPKSERGKRKRAADDEGGQGKGKAKEPKIDYFSKDRPFTGGHAYMSLSMANDYPFIPIPHIRRVLLNSNHLYVPAFYQLRADCAADHPPFKRKAQASHLMKHKGAELYDEAFETERIWLTRRLQEESEEADEKFAAQIEEEELEKSEAEEGRFRVTFTSYRTTWFNALTRICFVKLARGDPLKKLLGTGRLSSFVWTNRVAKSTFINPKLNVIFPPRLMGLWERIKQEKAISQAQIEGLESCPFCSYSVVIENEQERLFRCESEECGIVSCRACKKEDHLPKTCKEMEADKKLDAKHYVEEAMTAALTRRCPKCKHPFIKTEGHFIDSVTRWRAHPATPCPVTSAVRSSPVTIISNQLIPTPVQRAQIHAYYGTPARPERTTRSVNDPACAHLNGSLTDMRNGQVAVAARNALQKYKLEHPDEVSGTLETDFPELLGSSTSRRRAANATRVALPGLPPLQPPPYEIAYHPGAPYNYPPPAAQNYRLAPVLPLGAHGARAPLPRRRRH</sequence>
<comment type="caution">
    <text evidence="7">The sequence shown here is derived from an EMBL/GenBank/DDBJ whole genome shotgun (WGS) entry which is preliminary data.</text>
</comment>
<dbReference type="Pfam" id="PF26200">
    <property type="entry name" value="Rcat_RNF216"/>
    <property type="match status" value="1"/>
</dbReference>
<evidence type="ECO:0000256" key="2">
    <source>
        <dbReference type="ARBA" id="ARBA00022723"/>
    </source>
</evidence>
<feature type="compositionally biased region" description="Basic and acidic residues" evidence="6">
    <location>
        <begin position="93"/>
        <end position="104"/>
    </location>
</feature>